<organism evidence="2 3">
    <name type="scientific">Candidatus Yanofskybacteria bacterium RIFCSPHIGHO2_01_FULL_44_17</name>
    <dbReference type="NCBI Taxonomy" id="1802668"/>
    <lineage>
        <taxon>Bacteria</taxon>
        <taxon>Candidatus Yanofskyibacteriota</taxon>
    </lineage>
</organism>
<dbReference type="SUPFAM" id="SSF51735">
    <property type="entry name" value="NAD(P)-binding Rossmann-fold domains"/>
    <property type="match status" value="1"/>
</dbReference>
<sequence>MTVAVFGANGFVGSKIYSSLLTAGKYRVIPVTRDNYPSSIGKFYNIVINAAMPGARFWANNNPDKDFVETVQKTANILYGCTFDKFVQISTVSVRYQPDTIYGRHKLLAETLCNHGDNLVIRLSSMFGDGLKKGVLIDILKGQKTHVAGESRYPFASTDFIGDYIASHLDLGGIKEVGARNTISIREIADYLKTPSEFEGSPEIQEIQSPDPDFPDAKKVFKYLDEMRGKI</sequence>
<proteinExistence type="predicted"/>
<dbReference type="InterPro" id="IPR036291">
    <property type="entry name" value="NAD(P)-bd_dom_sf"/>
</dbReference>
<dbReference type="InterPro" id="IPR001509">
    <property type="entry name" value="Epimerase_deHydtase"/>
</dbReference>
<name>A0A1F8F087_9BACT</name>
<evidence type="ECO:0000313" key="2">
    <source>
        <dbReference type="EMBL" id="OGN05686.1"/>
    </source>
</evidence>
<feature type="domain" description="NAD-dependent epimerase/dehydratase" evidence="1">
    <location>
        <begin position="4"/>
        <end position="114"/>
    </location>
</feature>
<dbReference type="EMBL" id="MGJI01000006">
    <property type="protein sequence ID" value="OGN05686.1"/>
    <property type="molecule type" value="Genomic_DNA"/>
</dbReference>
<protein>
    <recommendedName>
        <fullName evidence="1">NAD-dependent epimerase/dehydratase domain-containing protein</fullName>
    </recommendedName>
</protein>
<reference evidence="2 3" key="1">
    <citation type="journal article" date="2016" name="Nat. Commun.">
        <title>Thousands of microbial genomes shed light on interconnected biogeochemical processes in an aquifer system.</title>
        <authorList>
            <person name="Anantharaman K."/>
            <person name="Brown C.T."/>
            <person name="Hug L.A."/>
            <person name="Sharon I."/>
            <person name="Castelle C.J."/>
            <person name="Probst A.J."/>
            <person name="Thomas B.C."/>
            <person name="Singh A."/>
            <person name="Wilkins M.J."/>
            <person name="Karaoz U."/>
            <person name="Brodie E.L."/>
            <person name="Williams K.H."/>
            <person name="Hubbard S.S."/>
            <person name="Banfield J.F."/>
        </authorList>
    </citation>
    <scope>NUCLEOTIDE SEQUENCE [LARGE SCALE GENOMIC DNA]</scope>
</reference>
<accession>A0A1F8F087</accession>
<dbReference type="Pfam" id="PF01370">
    <property type="entry name" value="Epimerase"/>
    <property type="match status" value="1"/>
</dbReference>
<comment type="caution">
    <text evidence="2">The sequence shown here is derived from an EMBL/GenBank/DDBJ whole genome shotgun (WGS) entry which is preliminary data.</text>
</comment>
<evidence type="ECO:0000313" key="3">
    <source>
        <dbReference type="Proteomes" id="UP000177507"/>
    </source>
</evidence>
<gene>
    <name evidence="2" type="ORF">A2831_00580</name>
</gene>
<dbReference type="AlphaFoldDB" id="A0A1F8F087"/>
<evidence type="ECO:0000259" key="1">
    <source>
        <dbReference type="Pfam" id="PF01370"/>
    </source>
</evidence>
<dbReference type="STRING" id="1802668.A2831_00580"/>
<dbReference type="Proteomes" id="UP000177507">
    <property type="component" value="Unassembled WGS sequence"/>
</dbReference>
<dbReference type="Gene3D" id="3.40.50.720">
    <property type="entry name" value="NAD(P)-binding Rossmann-like Domain"/>
    <property type="match status" value="1"/>
</dbReference>